<feature type="compositionally biased region" description="Basic residues" evidence="1">
    <location>
        <begin position="258"/>
        <end position="271"/>
    </location>
</feature>
<reference evidence="2" key="2">
    <citation type="submission" date="2018-05" db="EMBL/GenBank/DDBJ databases">
        <title>OpunRS2 (Oryza punctata Reference Sequence Version 2).</title>
        <authorList>
            <person name="Zhang J."/>
            <person name="Kudrna D."/>
            <person name="Lee S."/>
            <person name="Talag J."/>
            <person name="Welchert J."/>
            <person name="Wing R.A."/>
        </authorList>
    </citation>
    <scope>NUCLEOTIDE SEQUENCE [LARGE SCALE GENOMIC DNA]</scope>
</reference>
<dbReference type="HOGENOM" id="CLU_083149_0_0_1"/>
<dbReference type="eggNOG" id="ENOG502S3XK">
    <property type="taxonomic scope" value="Eukaryota"/>
</dbReference>
<dbReference type="Pfam" id="PF14009">
    <property type="entry name" value="PADRE"/>
    <property type="match status" value="1"/>
</dbReference>
<dbReference type="InterPro" id="IPR025322">
    <property type="entry name" value="PADRE_dom"/>
</dbReference>
<feature type="region of interest" description="Disordered" evidence="1">
    <location>
        <begin position="145"/>
        <end position="205"/>
    </location>
</feature>
<feature type="region of interest" description="Disordered" evidence="1">
    <location>
        <begin position="250"/>
        <end position="317"/>
    </location>
</feature>
<name>A0A0E0KLH7_ORYPU</name>
<dbReference type="Gramene" id="OPUNC03G37910.1">
    <property type="protein sequence ID" value="OPUNC03G37910.1"/>
    <property type="gene ID" value="OPUNC03G37910"/>
</dbReference>
<evidence type="ECO:0000256" key="1">
    <source>
        <dbReference type="SAM" id="MobiDB-lite"/>
    </source>
</evidence>
<feature type="region of interest" description="Disordered" evidence="1">
    <location>
        <begin position="30"/>
        <end position="71"/>
    </location>
</feature>
<accession>A0A0E0KLH7</accession>
<organism evidence="2">
    <name type="scientific">Oryza punctata</name>
    <name type="common">Red rice</name>
    <dbReference type="NCBI Taxonomy" id="4537"/>
    <lineage>
        <taxon>Eukaryota</taxon>
        <taxon>Viridiplantae</taxon>
        <taxon>Streptophyta</taxon>
        <taxon>Embryophyta</taxon>
        <taxon>Tracheophyta</taxon>
        <taxon>Spermatophyta</taxon>
        <taxon>Magnoliopsida</taxon>
        <taxon>Liliopsida</taxon>
        <taxon>Poales</taxon>
        <taxon>Poaceae</taxon>
        <taxon>BOP clade</taxon>
        <taxon>Oryzoideae</taxon>
        <taxon>Oryzeae</taxon>
        <taxon>Oryzinae</taxon>
        <taxon>Oryza</taxon>
    </lineage>
</organism>
<dbReference type="AlphaFoldDB" id="A0A0E0KLH7"/>
<keyword evidence="3" id="KW-1185">Reference proteome</keyword>
<proteinExistence type="predicted"/>
<dbReference type="OMA" id="ECQFKKM"/>
<dbReference type="PANTHER" id="PTHR33052">
    <property type="entry name" value="DUF4228 DOMAIN PROTEIN-RELATED"/>
    <property type="match status" value="1"/>
</dbReference>
<evidence type="ECO:0000313" key="3">
    <source>
        <dbReference type="Proteomes" id="UP000026962"/>
    </source>
</evidence>
<evidence type="ECO:0000313" key="2">
    <source>
        <dbReference type="EnsemblPlants" id="OPUNC03G37910.1"/>
    </source>
</evidence>
<reference evidence="2" key="1">
    <citation type="submission" date="2015-04" db="UniProtKB">
        <authorList>
            <consortium name="EnsemblPlants"/>
        </authorList>
    </citation>
    <scope>IDENTIFICATION</scope>
</reference>
<dbReference type="EnsemblPlants" id="OPUNC03G37910.1">
    <property type="protein sequence ID" value="OPUNC03G37910.1"/>
    <property type="gene ID" value="OPUNC03G37910"/>
</dbReference>
<sequence length="317" mass="34708">MSHGGGSGGQPSCTAVSLSKYLHRKLWKRINGGKPRRKRPEVRSASGSGEVPVSVELMTSSSSSSSSLRSPEAVVRVVMQGGVVEAYGGVVLACTVIRNHPPGLCLAYPDVFRNPHGARVRPLQPLFPGQKFYLLPERTMERLQRQIPESSVGALVDDKTRADDASEDDVTSSTETTTTSEEEEDDTQDYSSGAASSEEETVAAADDGDCATRSWCCAREYFEAKDRWEECQFKKMVARGLAVAVELEQSTEKETAMKKKRKERRRKKKRNPGAVPSTGCRTSRAPASTPRRTWEPSLPSVEEESESSPLQPPSERG</sequence>
<protein>
    <submittedName>
        <fullName evidence="2">Uncharacterized protein</fullName>
    </submittedName>
</protein>
<dbReference type="Proteomes" id="UP000026962">
    <property type="component" value="Chromosome 3"/>
</dbReference>